<protein>
    <submittedName>
        <fullName evidence="2">Uncharacterized protein</fullName>
    </submittedName>
</protein>
<feature type="region of interest" description="Disordered" evidence="1">
    <location>
        <begin position="1"/>
        <end position="20"/>
    </location>
</feature>
<accession>A0A5J9SLK4</accession>
<dbReference type="EMBL" id="RWGY01000665">
    <property type="protein sequence ID" value="TVT99879.1"/>
    <property type="molecule type" value="Genomic_DNA"/>
</dbReference>
<dbReference type="Proteomes" id="UP000324897">
    <property type="component" value="Unassembled WGS sequence"/>
</dbReference>
<comment type="caution">
    <text evidence="2">The sequence shown here is derived from an EMBL/GenBank/DDBJ whole genome shotgun (WGS) entry which is preliminary data.</text>
</comment>
<evidence type="ECO:0000256" key="1">
    <source>
        <dbReference type="SAM" id="MobiDB-lite"/>
    </source>
</evidence>
<sequence>GRVQEPRKKELEARINGEDQVPAKVKPRLQAENPVRRRVTGRSHRMMITASECFRGSTRAVTLGLWQDLDRLGVGRELAKECGSLYKFVHGLRASRVKEATRRERHLDRITCGSLPSEEHPKLPAGRARVFTWRVKNALEGIAIERREGSRLRWE</sequence>
<evidence type="ECO:0000313" key="3">
    <source>
        <dbReference type="Proteomes" id="UP000324897"/>
    </source>
</evidence>
<dbReference type="AlphaFoldDB" id="A0A5J9SLK4"/>
<evidence type="ECO:0000313" key="2">
    <source>
        <dbReference type="EMBL" id="TVT99879.1"/>
    </source>
</evidence>
<organism evidence="2 3">
    <name type="scientific">Eragrostis curvula</name>
    <name type="common">weeping love grass</name>
    <dbReference type="NCBI Taxonomy" id="38414"/>
    <lineage>
        <taxon>Eukaryota</taxon>
        <taxon>Viridiplantae</taxon>
        <taxon>Streptophyta</taxon>
        <taxon>Embryophyta</taxon>
        <taxon>Tracheophyta</taxon>
        <taxon>Spermatophyta</taxon>
        <taxon>Magnoliopsida</taxon>
        <taxon>Liliopsida</taxon>
        <taxon>Poales</taxon>
        <taxon>Poaceae</taxon>
        <taxon>PACMAD clade</taxon>
        <taxon>Chloridoideae</taxon>
        <taxon>Eragrostideae</taxon>
        <taxon>Eragrostidinae</taxon>
        <taxon>Eragrostis</taxon>
    </lineage>
</organism>
<dbReference type="Gramene" id="TVT99879">
    <property type="protein sequence ID" value="TVT99879"/>
    <property type="gene ID" value="EJB05_54732"/>
</dbReference>
<feature type="non-terminal residue" evidence="2">
    <location>
        <position position="1"/>
    </location>
</feature>
<name>A0A5J9SLK4_9POAL</name>
<reference evidence="2 3" key="1">
    <citation type="journal article" date="2019" name="Sci. Rep.">
        <title>A high-quality genome of Eragrostis curvula grass provides insights into Poaceae evolution and supports new strategies to enhance forage quality.</title>
        <authorList>
            <person name="Carballo J."/>
            <person name="Santos B.A.C.M."/>
            <person name="Zappacosta D."/>
            <person name="Garbus I."/>
            <person name="Selva J.P."/>
            <person name="Gallo C.A."/>
            <person name="Diaz A."/>
            <person name="Albertini E."/>
            <person name="Caccamo M."/>
            <person name="Echenique V."/>
        </authorList>
    </citation>
    <scope>NUCLEOTIDE SEQUENCE [LARGE SCALE GENOMIC DNA]</scope>
    <source>
        <strain evidence="3">cv. Victoria</strain>
        <tissue evidence="2">Leaf</tissue>
    </source>
</reference>
<feature type="non-terminal residue" evidence="2">
    <location>
        <position position="155"/>
    </location>
</feature>
<gene>
    <name evidence="2" type="ORF">EJB05_54732</name>
</gene>
<feature type="compositionally biased region" description="Basic and acidic residues" evidence="1">
    <location>
        <begin position="1"/>
        <end position="17"/>
    </location>
</feature>
<proteinExistence type="predicted"/>
<keyword evidence="3" id="KW-1185">Reference proteome</keyword>